<feature type="compositionally biased region" description="Acidic residues" evidence="1">
    <location>
        <begin position="444"/>
        <end position="454"/>
    </location>
</feature>
<evidence type="ECO:0000313" key="3">
    <source>
        <dbReference type="EMBL" id="RDJ23554.1"/>
    </source>
</evidence>
<dbReference type="EMBL" id="QQTP01000008">
    <property type="protein sequence ID" value="RDJ23554.1"/>
    <property type="molecule type" value="Genomic_DNA"/>
</dbReference>
<keyword evidence="2" id="KW-1133">Transmembrane helix</keyword>
<evidence type="ECO:0000313" key="4">
    <source>
        <dbReference type="Proteomes" id="UP000255207"/>
    </source>
</evidence>
<protein>
    <recommendedName>
        <fullName evidence="5">DUF308 domain-containing protein</fullName>
    </recommendedName>
</protein>
<reference evidence="4" key="1">
    <citation type="submission" date="2018-07" db="EMBL/GenBank/DDBJ databases">
        <authorList>
            <person name="Safronova V.I."/>
            <person name="Chirak E.R."/>
            <person name="Sazanova A.L."/>
        </authorList>
    </citation>
    <scope>NUCLEOTIDE SEQUENCE [LARGE SCALE GENOMIC DNA]</scope>
    <source>
        <strain evidence="4">RCAM04685</strain>
    </source>
</reference>
<name>A0A370L455_9HYPH</name>
<organism evidence="3 4">
    <name type="scientific">Bosea caraganae</name>
    <dbReference type="NCBI Taxonomy" id="2763117"/>
    <lineage>
        <taxon>Bacteria</taxon>
        <taxon>Pseudomonadati</taxon>
        <taxon>Pseudomonadota</taxon>
        <taxon>Alphaproteobacteria</taxon>
        <taxon>Hyphomicrobiales</taxon>
        <taxon>Boseaceae</taxon>
        <taxon>Bosea</taxon>
    </lineage>
</organism>
<keyword evidence="4" id="KW-1185">Reference proteome</keyword>
<accession>A0A370L455</accession>
<evidence type="ECO:0000256" key="1">
    <source>
        <dbReference type="SAM" id="MobiDB-lite"/>
    </source>
</evidence>
<comment type="caution">
    <text evidence="3">The sequence shown here is derived from an EMBL/GenBank/DDBJ whole genome shotgun (WGS) entry which is preliminary data.</text>
</comment>
<feature type="region of interest" description="Disordered" evidence="1">
    <location>
        <begin position="177"/>
        <end position="208"/>
    </location>
</feature>
<evidence type="ECO:0008006" key="5">
    <source>
        <dbReference type="Google" id="ProtNLM"/>
    </source>
</evidence>
<dbReference type="OrthoDB" id="8455715at2"/>
<sequence>MIIIFVLFGLAFLVGGGLAIADGWPYLMLERGFTQVIIGSVATTVGIILLALAWVLVELRRVRTALRAMTLLSAVTAVPGEAIVRAADERAPVPAMPESTKSETTKSESVLPELVLPEPIKSEFPKLQFSEPELAIPEPTLPQSRLPGLGTVAAGAGLVAAGGALATVFADRGIGKHEDAEDEETRPAEARLPVVEDHDERGEREPAQPEPVYEDIFDDALIGVAANKDAGEEALAAEPEPVEAEQLLEAEIAPEPELALVEPKSVKSEEVAPDDIIAAVAAVAAGYVPPAGYEVESAGESGPAEEPEPVKEPEPFVMPEPREEPKRSWWPRFGSRAQEPVPAPEPAEADDLSALRQHLTLGPQPPLKPAEPEEPVAEERREESDLSSAEAWMAPAFGRREPVFDEPATHEPSAPEPEYEAEPELPAAADERPEEVEEPHAEATEETAAADEIEPAAAEPPTPEPPRPAASDEGVVGAYQVGDTHFTMYADGSIKARTPDDEYSFASMDELRTYLASEKSKLGV</sequence>
<feature type="compositionally biased region" description="Low complexity" evidence="1">
    <location>
        <begin position="293"/>
        <end position="304"/>
    </location>
</feature>
<evidence type="ECO:0000256" key="2">
    <source>
        <dbReference type="SAM" id="Phobius"/>
    </source>
</evidence>
<keyword evidence="2" id="KW-0472">Membrane</keyword>
<gene>
    <name evidence="3" type="ORF">DWE98_15445</name>
</gene>
<dbReference type="AlphaFoldDB" id="A0A370L455"/>
<feature type="compositionally biased region" description="Basic and acidic residues" evidence="1">
    <location>
        <begin position="308"/>
        <end position="327"/>
    </location>
</feature>
<feature type="compositionally biased region" description="Pro residues" evidence="1">
    <location>
        <begin position="458"/>
        <end position="468"/>
    </location>
</feature>
<keyword evidence="2" id="KW-0812">Transmembrane</keyword>
<feature type="transmembrane region" description="Helical" evidence="2">
    <location>
        <begin position="37"/>
        <end position="57"/>
    </location>
</feature>
<proteinExistence type="predicted"/>
<dbReference type="Proteomes" id="UP000255207">
    <property type="component" value="Unassembled WGS sequence"/>
</dbReference>
<dbReference type="RefSeq" id="WP_114830180.1">
    <property type="nucleotide sequence ID" value="NZ_QQTO01000023.1"/>
</dbReference>
<feature type="compositionally biased region" description="Basic and acidic residues" evidence="1">
    <location>
        <begin position="398"/>
        <end position="409"/>
    </location>
</feature>
<feature type="compositionally biased region" description="Basic and acidic residues" evidence="1">
    <location>
        <begin position="177"/>
        <end position="207"/>
    </location>
</feature>
<feature type="region of interest" description="Disordered" evidence="1">
    <location>
        <begin position="293"/>
        <end position="477"/>
    </location>
</feature>